<comment type="caution">
    <text evidence="1">The sequence shown here is derived from an EMBL/GenBank/DDBJ whole genome shotgun (WGS) entry which is preliminary data.</text>
</comment>
<dbReference type="Proteomes" id="UP000265618">
    <property type="component" value="Unassembled WGS sequence"/>
</dbReference>
<proteinExistence type="predicted"/>
<dbReference type="EMBL" id="BDIP01000541">
    <property type="protein sequence ID" value="GIQ81948.1"/>
    <property type="molecule type" value="Genomic_DNA"/>
</dbReference>
<gene>
    <name evidence="1" type="ORF">KIPB_002996</name>
</gene>
<dbReference type="AlphaFoldDB" id="A0A9K3CRL0"/>
<reference evidence="1 2" key="1">
    <citation type="journal article" date="2018" name="PLoS ONE">
        <title>The draft genome of Kipferlia bialata reveals reductive genome evolution in fornicate parasites.</title>
        <authorList>
            <person name="Tanifuji G."/>
            <person name="Takabayashi S."/>
            <person name="Kume K."/>
            <person name="Takagi M."/>
            <person name="Nakayama T."/>
            <person name="Kamikawa R."/>
            <person name="Inagaki Y."/>
            <person name="Hashimoto T."/>
        </authorList>
    </citation>
    <scope>NUCLEOTIDE SEQUENCE [LARGE SCALE GENOMIC DNA]</scope>
    <source>
        <strain evidence="1">NY0173</strain>
    </source>
</reference>
<sequence length="259" mass="28704">MRHPLHIAEVAMVRTLCTMRRGIVTYKGTYSELMADPEARPFFQQYLHTRDHRMSALNGWRTYAAGVSEADTHPSTLFIVTVARPLGVKEGHEYFTLLENTEGFQYVTACRLCLSAGPGDPLKDEVKWARALGGVHDPTASLVTTAPDVEETRQRGSPASLSPCDIGSYPPSIRHCTLDACDKDREVAETLRVGAFGSLFRAPVLLDDKTFKYSRVQTALSLMDSVRGKGVDIIVMSLWHKSIGVALQTREFWDKASTA</sequence>
<accession>A0A9K3CRL0</accession>
<evidence type="ECO:0000313" key="1">
    <source>
        <dbReference type="EMBL" id="GIQ81948.1"/>
    </source>
</evidence>
<organism evidence="1 2">
    <name type="scientific">Kipferlia bialata</name>
    <dbReference type="NCBI Taxonomy" id="797122"/>
    <lineage>
        <taxon>Eukaryota</taxon>
        <taxon>Metamonada</taxon>
        <taxon>Carpediemonas-like organisms</taxon>
        <taxon>Kipferlia</taxon>
    </lineage>
</organism>
<evidence type="ECO:0000313" key="2">
    <source>
        <dbReference type="Proteomes" id="UP000265618"/>
    </source>
</evidence>
<keyword evidence="2" id="KW-1185">Reference proteome</keyword>
<protein>
    <submittedName>
        <fullName evidence="1">Uncharacterized protein</fullName>
    </submittedName>
</protein>
<name>A0A9K3CRL0_9EUKA</name>